<evidence type="ECO:0000313" key="4">
    <source>
        <dbReference type="Proteomes" id="UP000321393"/>
    </source>
</evidence>
<name>A0A5D3DE46_CUCMM</name>
<evidence type="ECO:0000313" key="2">
    <source>
        <dbReference type="EMBL" id="KAA0033814.1"/>
    </source>
</evidence>
<comment type="caution">
    <text evidence="3">The sequence shown here is derived from an EMBL/GenBank/DDBJ whole genome shotgun (WGS) entry which is preliminary data.</text>
</comment>
<accession>A0A5D3DE46</accession>
<dbReference type="EMBL" id="SSTE01020604">
    <property type="protein sequence ID" value="KAA0033814.1"/>
    <property type="molecule type" value="Genomic_DNA"/>
</dbReference>
<organism evidence="3 5">
    <name type="scientific">Cucumis melo var. makuwa</name>
    <name type="common">Oriental melon</name>
    <dbReference type="NCBI Taxonomy" id="1194695"/>
    <lineage>
        <taxon>Eukaryota</taxon>
        <taxon>Viridiplantae</taxon>
        <taxon>Streptophyta</taxon>
        <taxon>Embryophyta</taxon>
        <taxon>Tracheophyta</taxon>
        <taxon>Spermatophyta</taxon>
        <taxon>Magnoliopsida</taxon>
        <taxon>eudicotyledons</taxon>
        <taxon>Gunneridae</taxon>
        <taxon>Pentapetalae</taxon>
        <taxon>rosids</taxon>
        <taxon>fabids</taxon>
        <taxon>Cucurbitales</taxon>
        <taxon>Cucurbitaceae</taxon>
        <taxon>Benincaseae</taxon>
        <taxon>Cucumis</taxon>
    </lineage>
</organism>
<dbReference type="EMBL" id="SSTD01005506">
    <property type="protein sequence ID" value="TYK21856.1"/>
    <property type="molecule type" value="Genomic_DNA"/>
</dbReference>
<proteinExistence type="predicted"/>
<dbReference type="OrthoDB" id="2272416at2759"/>
<reference evidence="4 5" key="1">
    <citation type="submission" date="2019-08" db="EMBL/GenBank/DDBJ databases">
        <title>Draft genome sequences of two oriental melons (Cucumis melo L. var makuwa).</title>
        <authorList>
            <person name="Kwon S.-Y."/>
        </authorList>
    </citation>
    <scope>NUCLEOTIDE SEQUENCE [LARGE SCALE GENOMIC DNA]</scope>
    <source>
        <strain evidence="5">cv. Chang Bougi</strain>
        <strain evidence="4">cv. SW 3</strain>
        <tissue evidence="3">Leaf</tissue>
    </source>
</reference>
<feature type="domain" description="Retrotransposon gag" evidence="1">
    <location>
        <begin position="52"/>
        <end position="124"/>
    </location>
</feature>
<dbReference type="InterPro" id="IPR005162">
    <property type="entry name" value="Retrotrans_gag_dom"/>
</dbReference>
<evidence type="ECO:0000259" key="1">
    <source>
        <dbReference type="Pfam" id="PF03732"/>
    </source>
</evidence>
<dbReference type="Proteomes" id="UP000321947">
    <property type="component" value="Unassembled WGS sequence"/>
</dbReference>
<dbReference type="AlphaFoldDB" id="A0A5D3DE46"/>
<dbReference type="Pfam" id="PF03732">
    <property type="entry name" value="Retrotrans_gag"/>
    <property type="match status" value="1"/>
</dbReference>
<evidence type="ECO:0000313" key="3">
    <source>
        <dbReference type="EMBL" id="TYK21856.1"/>
    </source>
</evidence>
<sequence>MEESMFNHFAQRVVDYLMPTNHSVGKRFSVERLKVLGAMTFEGTIDLADAKNVRADEVSFVTWEEFKKAFRNKFYPRSFCDAKRDKFMSFVQGNLIVAKYEKRFTELTKYALAFVIDETGKCKNFEHKLKAKIMTSVTANMDWLDFAKLFEATM</sequence>
<evidence type="ECO:0000313" key="5">
    <source>
        <dbReference type="Proteomes" id="UP000321947"/>
    </source>
</evidence>
<dbReference type="Proteomes" id="UP000321393">
    <property type="component" value="Unassembled WGS sequence"/>
</dbReference>
<protein>
    <recommendedName>
        <fullName evidence="1">Retrotransposon gag domain-containing protein</fullName>
    </recommendedName>
</protein>
<gene>
    <name evidence="3" type="ORF">E5676_scaffold836G00080</name>
    <name evidence="2" type="ORF">E6C27_scaffold1735G00090</name>
</gene>